<dbReference type="EMBL" id="CAJNRD030001124">
    <property type="protein sequence ID" value="CAG5109027.1"/>
    <property type="molecule type" value="Genomic_DNA"/>
</dbReference>
<gene>
    <name evidence="1" type="ORF">HICCMSTLAB_LOCUS13663</name>
</gene>
<comment type="caution">
    <text evidence="1">The sequence shown here is derived from an EMBL/GenBank/DDBJ whole genome shotgun (WGS) entry which is preliminary data.</text>
</comment>
<keyword evidence="2" id="KW-1185">Reference proteome</keyword>
<dbReference type="Proteomes" id="UP000786811">
    <property type="component" value="Unassembled WGS sequence"/>
</dbReference>
<dbReference type="OrthoDB" id="7699518at2759"/>
<dbReference type="AlphaFoldDB" id="A0A8J2N0K2"/>
<proteinExistence type="predicted"/>
<evidence type="ECO:0000313" key="2">
    <source>
        <dbReference type="Proteomes" id="UP000786811"/>
    </source>
</evidence>
<organism evidence="1 2">
    <name type="scientific">Cotesia congregata</name>
    <name type="common">Parasitoid wasp</name>
    <name type="synonym">Apanteles congregatus</name>
    <dbReference type="NCBI Taxonomy" id="51543"/>
    <lineage>
        <taxon>Eukaryota</taxon>
        <taxon>Metazoa</taxon>
        <taxon>Ecdysozoa</taxon>
        <taxon>Arthropoda</taxon>
        <taxon>Hexapoda</taxon>
        <taxon>Insecta</taxon>
        <taxon>Pterygota</taxon>
        <taxon>Neoptera</taxon>
        <taxon>Endopterygota</taxon>
        <taxon>Hymenoptera</taxon>
        <taxon>Apocrita</taxon>
        <taxon>Ichneumonoidea</taxon>
        <taxon>Braconidae</taxon>
        <taxon>Microgastrinae</taxon>
        <taxon>Cotesia</taxon>
    </lineage>
</organism>
<evidence type="ECO:0000313" key="1">
    <source>
        <dbReference type="EMBL" id="CAG5109027.1"/>
    </source>
</evidence>
<reference evidence="1" key="1">
    <citation type="submission" date="2021-04" db="EMBL/GenBank/DDBJ databases">
        <authorList>
            <person name="Chebbi M.A.C M."/>
        </authorList>
    </citation>
    <scope>NUCLEOTIDE SEQUENCE</scope>
</reference>
<sequence length="183" mass="21607">MISIWNSQLLFPKNVLMDFFETLREKKELKKELPSDIHHYHIHYYPVYMHSPKAVKAPDKSELEILHTNKLEQLGWSNQEYKNVPEPKLHHLLGLDGLTSDRHEESKGIVVQVPLNQQIIVQQPKEEEKVNPLVAFFRKLKSIKNSIFSHHLDKKVEDEEEHKDHKISTVFVYTHPSKHGHYP</sequence>
<accession>A0A8J2N0K2</accession>
<protein>
    <submittedName>
        <fullName evidence="1">Uncharacterized protein</fullName>
    </submittedName>
</protein>
<name>A0A8J2N0K2_COTCN</name>